<feature type="region of interest" description="Disordered" evidence="1">
    <location>
        <begin position="49"/>
        <end position="99"/>
    </location>
</feature>
<protein>
    <submittedName>
        <fullName evidence="2">Uncharacterized protein</fullName>
    </submittedName>
</protein>
<accession>A0ABV9I8K6</accession>
<organism evidence="2 3">
    <name type="scientific">Deinococcus hohokamensis</name>
    <dbReference type="NCBI Taxonomy" id="309883"/>
    <lineage>
        <taxon>Bacteria</taxon>
        <taxon>Thermotogati</taxon>
        <taxon>Deinococcota</taxon>
        <taxon>Deinococci</taxon>
        <taxon>Deinococcales</taxon>
        <taxon>Deinococcaceae</taxon>
        <taxon>Deinococcus</taxon>
    </lineage>
</organism>
<evidence type="ECO:0000313" key="2">
    <source>
        <dbReference type="EMBL" id="MFC4638563.1"/>
    </source>
</evidence>
<evidence type="ECO:0000256" key="1">
    <source>
        <dbReference type="SAM" id="MobiDB-lite"/>
    </source>
</evidence>
<dbReference type="Proteomes" id="UP001595952">
    <property type="component" value="Unassembled WGS sequence"/>
</dbReference>
<comment type="caution">
    <text evidence="2">The sequence shown here is derived from an EMBL/GenBank/DDBJ whole genome shotgun (WGS) entry which is preliminary data.</text>
</comment>
<keyword evidence="3" id="KW-1185">Reference proteome</keyword>
<evidence type="ECO:0000313" key="3">
    <source>
        <dbReference type="Proteomes" id="UP001595952"/>
    </source>
</evidence>
<proteinExistence type="predicted"/>
<gene>
    <name evidence="2" type="ORF">ACFO0D_09430</name>
</gene>
<sequence>MGKKDRHALRSAFVTLRDLPGTRVMFWLVQDCPYCGASHLHPAGNLRTADPGDTLGERPAPCDPTRVYVLSLPPKPQKKRGKEARRRERRAGRVNDWDE</sequence>
<dbReference type="EMBL" id="JBHSEI010000006">
    <property type="protein sequence ID" value="MFC4638563.1"/>
    <property type="molecule type" value="Genomic_DNA"/>
</dbReference>
<feature type="compositionally biased region" description="Basic residues" evidence="1">
    <location>
        <begin position="76"/>
        <end position="90"/>
    </location>
</feature>
<name>A0ABV9I8K6_9DEIO</name>
<reference evidence="3" key="1">
    <citation type="journal article" date="2019" name="Int. J. Syst. Evol. Microbiol.">
        <title>The Global Catalogue of Microorganisms (GCM) 10K type strain sequencing project: providing services to taxonomists for standard genome sequencing and annotation.</title>
        <authorList>
            <consortium name="The Broad Institute Genomics Platform"/>
            <consortium name="The Broad Institute Genome Sequencing Center for Infectious Disease"/>
            <person name="Wu L."/>
            <person name="Ma J."/>
        </authorList>
    </citation>
    <scope>NUCLEOTIDE SEQUENCE [LARGE SCALE GENOMIC DNA]</scope>
    <source>
        <strain evidence="3">CCUG 55995</strain>
    </source>
</reference>
<dbReference type="RefSeq" id="WP_380061571.1">
    <property type="nucleotide sequence ID" value="NZ_JBHSEI010000006.1"/>
</dbReference>